<dbReference type="EMBL" id="LN733457">
    <property type="protein sequence ID" value="CEP17004.1"/>
    <property type="molecule type" value="Genomic_DNA"/>
</dbReference>
<protein>
    <submittedName>
        <fullName evidence="2">Uncharacterized protein</fullName>
    </submittedName>
</protein>
<keyword evidence="3" id="KW-1185">Reference proteome</keyword>
<gene>
    <name evidence="2" type="primary">PARPA_11290.1 scaffold 43311</name>
</gene>
<reference evidence="2 3" key="1">
    <citation type="submission" date="2014-09" db="EMBL/GenBank/DDBJ databases">
        <authorList>
            <person name="Ellenberger Sabrina"/>
        </authorList>
    </citation>
    <scope>NUCLEOTIDE SEQUENCE [LARGE SCALE GENOMIC DNA]</scope>
    <source>
        <strain evidence="2 3">CBS 412.66</strain>
    </source>
</reference>
<dbReference type="OrthoDB" id="5393235at2759"/>
<sequence length="208" mass="23043">MSESKEKTRVITEENEKLKTQIDASIGIARSLINSWLPAPKPGEPLDDDDQDDTLVKYSTGRPDRLGLGAKFLSHAEAMRHNNDGGLASKQEISLKNKIINQNRKAATHREVPTPVGKRFRPQDQTLDFSDDEEESRSTTVGTKQQPKKKAKVAVAASSSNKKKIGSQGDFLSMYLSERADFNNADSPKHWQCSFDGTIPPNPFSMSV</sequence>
<dbReference type="AlphaFoldDB" id="A0A0B7NPX1"/>
<proteinExistence type="predicted"/>
<organism evidence="2 3">
    <name type="scientific">Parasitella parasitica</name>
    <dbReference type="NCBI Taxonomy" id="35722"/>
    <lineage>
        <taxon>Eukaryota</taxon>
        <taxon>Fungi</taxon>
        <taxon>Fungi incertae sedis</taxon>
        <taxon>Mucoromycota</taxon>
        <taxon>Mucoromycotina</taxon>
        <taxon>Mucoromycetes</taxon>
        <taxon>Mucorales</taxon>
        <taxon>Mucorineae</taxon>
        <taxon>Mucoraceae</taxon>
        <taxon>Parasitella</taxon>
    </lineage>
</organism>
<dbReference type="Proteomes" id="UP000054107">
    <property type="component" value="Unassembled WGS sequence"/>
</dbReference>
<dbReference type="InterPro" id="IPR021641">
    <property type="entry name" value="DUF3245"/>
</dbReference>
<name>A0A0B7NPX1_9FUNG</name>
<evidence type="ECO:0000256" key="1">
    <source>
        <dbReference type="SAM" id="MobiDB-lite"/>
    </source>
</evidence>
<accession>A0A0B7NPX1</accession>
<evidence type="ECO:0000313" key="3">
    <source>
        <dbReference type="Proteomes" id="UP000054107"/>
    </source>
</evidence>
<dbReference type="Pfam" id="PF11595">
    <property type="entry name" value="DUF3245"/>
    <property type="match status" value="1"/>
</dbReference>
<evidence type="ECO:0000313" key="2">
    <source>
        <dbReference type="EMBL" id="CEP17004.1"/>
    </source>
</evidence>
<feature type="region of interest" description="Disordered" evidence="1">
    <location>
        <begin position="101"/>
        <end position="166"/>
    </location>
</feature>